<feature type="transmembrane region" description="Helical" evidence="7">
    <location>
        <begin position="27"/>
        <end position="48"/>
    </location>
</feature>
<feature type="transmembrane region" description="Helical" evidence="7">
    <location>
        <begin position="304"/>
        <end position="331"/>
    </location>
</feature>
<evidence type="ECO:0000313" key="8">
    <source>
        <dbReference type="EMBL" id="OLU40697.1"/>
    </source>
</evidence>
<evidence type="ECO:0000256" key="3">
    <source>
        <dbReference type="ARBA" id="ARBA00022960"/>
    </source>
</evidence>
<evidence type="ECO:0000256" key="1">
    <source>
        <dbReference type="ARBA" id="ARBA00004141"/>
    </source>
</evidence>
<name>A0A1U7NGZ8_9FIRM</name>
<dbReference type="Pfam" id="PF01098">
    <property type="entry name" value="FTSW_RODA_SPOVE"/>
    <property type="match status" value="1"/>
</dbReference>
<dbReference type="PANTHER" id="PTHR30474">
    <property type="entry name" value="CELL CYCLE PROTEIN"/>
    <property type="match status" value="1"/>
</dbReference>
<gene>
    <name evidence="8" type="ORF">BO222_04575</name>
</gene>
<dbReference type="AlphaFoldDB" id="A0A1U7NGZ8"/>
<keyword evidence="2 7" id="KW-0812">Transmembrane</keyword>
<feature type="transmembrane region" description="Helical" evidence="7">
    <location>
        <begin position="221"/>
        <end position="240"/>
    </location>
</feature>
<dbReference type="InterPro" id="IPR018365">
    <property type="entry name" value="Cell_cycle_FtsW-rel_CS"/>
</dbReference>
<feature type="transmembrane region" description="Helical" evidence="7">
    <location>
        <begin position="343"/>
        <end position="360"/>
    </location>
</feature>
<evidence type="ECO:0000256" key="2">
    <source>
        <dbReference type="ARBA" id="ARBA00022692"/>
    </source>
</evidence>
<dbReference type="InterPro" id="IPR001182">
    <property type="entry name" value="FtsW/RodA"/>
</dbReference>
<keyword evidence="5 7" id="KW-0472">Membrane</keyword>
<protein>
    <recommendedName>
        <fullName evidence="10">Cell division protein FtsW</fullName>
    </recommendedName>
</protein>
<dbReference type="PROSITE" id="PS00428">
    <property type="entry name" value="FTSW_RODA_SPOVE"/>
    <property type="match status" value="1"/>
</dbReference>
<keyword evidence="9" id="KW-1185">Reference proteome</keyword>
<dbReference type="PANTHER" id="PTHR30474:SF1">
    <property type="entry name" value="PEPTIDOGLYCAN GLYCOSYLTRANSFERASE MRDB"/>
    <property type="match status" value="1"/>
</dbReference>
<evidence type="ECO:0000256" key="7">
    <source>
        <dbReference type="SAM" id="Phobius"/>
    </source>
</evidence>
<evidence type="ECO:0000256" key="4">
    <source>
        <dbReference type="ARBA" id="ARBA00022989"/>
    </source>
</evidence>
<evidence type="ECO:0000256" key="6">
    <source>
        <dbReference type="SAM" id="MobiDB-lite"/>
    </source>
</evidence>
<evidence type="ECO:0008006" key="10">
    <source>
        <dbReference type="Google" id="ProtNLM"/>
    </source>
</evidence>
<evidence type="ECO:0000313" key="9">
    <source>
        <dbReference type="Proteomes" id="UP000186341"/>
    </source>
</evidence>
<evidence type="ECO:0000256" key="5">
    <source>
        <dbReference type="ARBA" id="ARBA00023136"/>
    </source>
</evidence>
<dbReference type="Proteomes" id="UP000186341">
    <property type="component" value="Unassembled WGS sequence"/>
</dbReference>
<accession>A0A1U7NGZ8</accession>
<feature type="transmembrane region" description="Helical" evidence="7">
    <location>
        <begin position="64"/>
        <end position="80"/>
    </location>
</feature>
<organism evidence="8 9">
    <name type="scientific">Ileibacterium valens</name>
    <dbReference type="NCBI Taxonomy" id="1862668"/>
    <lineage>
        <taxon>Bacteria</taxon>
        <taxon>Bacillati</taxon>
        <taxon>Bacillota</taxon>
        <taxon>Erysipelotrichia</taxon>
        <taxon>Erysipelotrichales</taxon>
        <taxon>Erysipelotrichaceae</taxon>
        <taxon>Ileibacterium</taxon>
    </lineage>
</organism>
<feature type="compositionally biased region" description="Basic and acidic residues" evidence="6">
    <location>
        <begin position="481"/>
        <end position="495"/>
    </location>
</feature>
<dbReference type="GO" id="GO:0015648">
    <property type="term" value="F:lipid-linked peptidoglycan transporter activity"/>
    <property type="evidence" value="ECO:0007669"/>
    <property type="project" value="TreeGrafter"/>
</dbReference>
<feature type="region of interest" description="Disordered" evidence="6">
    <location>
        <begin position="619"/>
        <end position="645"/>
    </location>
</feature>
<feature type="transmembrane region" description="Helical" evidence="7">
    <location>
        <begin position="380"/>
        <end position="401"/>
    </location>
</feature>
<dbReference type="RefSeq" id="WP_075818808.1">
    <property type="nucleotide sequence ID" value="NZ_CAPSZD010000026.1"/>
</dbReference>
<dbReference type="GO" id="GO:0005886">
    <property type="term" value="C:plasma membrane"/>
    <property type="evidence" value="ECO:0007669"/>
    <property type="project" value="TreeGrafter"/>
</dbReference>
<dbReference type="GO" id="GO:0051301">
    <property type="term" value="P:cell division"/>
    <property type="evidence" value="ECO:0007669"/>
    <property type="project" value="InterPro"/>
</dbReference>
<dbReference type="GO" id="GO:0032153">
    <property type="term" value="C:cell division site"/>
    <property type="evidence" value="ECO:0007669"/>
    <property type="project" value="TreeGrafter"/>
</dbReference>
<reference evidence="8 9" key="1">
    <citation type="submission" date="2016-11" db="EMBL/GenBank/DDBJ databases">
        <title>Description of two novel members of the family Erysipelotrichaceae: Ileibacterium lipovorans gen. nov., sp. nov. and Dubosiella newyorkensis, gen. nov., sp. nov.</title>
        <authorList>
            <person name="Cox L.M."/>
            <person name="Sohn J."/>
            <person name="Tyrrell K.L."/>
            <person name="Citron D.M."/>
            <person name="Lawson P.A."/>
            <person name="Patel N.B."/>
            <person name="Iizumi T."/>
            <person name="Perez-Perez G.I."/>
            <person name="Goldstein E.J."/>
            <person name="Blaser M.J."/>
        </authorList>
    </citation>
    <scope>NUCLEOTIDE SEQUENCE [LARGE SCALE GENOMIC DNA]</scope>
    <source>
        <strain evidence="8 9">NYU-BL-A3</strain>
    </source>
</reference>
<proteinExistence type="predicted"/>
<dbReference type="GO" id="GO:0008360">
    <property type="term" value="P:regulation of cell shape"/>
    <property type="evidence" value="ECO:0007669"/>
    <property type="project" value="UniProtKB-KW"/>
</dbReference>
<keyword evidence="4 7" id="KW-1133">Transmembrane helix</keyword>
<keyword evidence="3" id="KW-0133">Cell shape</keyword>
<comment type="caution">
    <text evidence="8">The sequence shown here is derived from an EMBL/GenBank/DDBJ whole genome shotgun (WGS) entry which is preliminary data.</text>
</comment>
<feature type="region of interest" description="Disordered" evidence="6">
    <location>
        <begin position="473"/>
        <end position="511"/>
    </location>
</feature>
<dbReference type="EMBL" id="MPJW01000100">
    <property type="protein sequence ID" value="OLU40697.1"/>
    <property type="molecule type" value="Genomic_DNA"/>
</dbReference>
<comment type="subcellular location">
    <subcellularLocation>
        <location evidence="1">Membrane</location>
        <topology evidence="1">Multi-pass membrane protein</topology>
    </subcellularLocation>
</comment>
<sequence>MEIAYPEGGIALKQTIQLGKRIIRMDFGFIAILLLLFATSCFALYNAFNLISVGSGVYYLNRQIMWYGISFLVMAVICHFSNRELFKYVDTIYKVLLAILIYHVCSRFLDRLIGHSLPLAGNINGAYSWLSIPFLGSFQASEFMKVILIIKTSMTISHFQKIHPDPTPKDDMRLFIEIIRWCLLPLILILLQPDTGVCMMIGFTLLILVMCSGIRKQYCIAIFAIIAFAIGLFAVLYLYYPSVLSAVTSQYQLNRIEAWLHPDDYILGSSNQLYTALLSLGSAGLTGHGMQANIIAIPEAHTDFIFAAFGQCFGLIGTVFILVVCALLDLYLCKMAYNTKKKTDRLIIIGTIAMLFYQQAQNISMIVGLLPITGITLPLISYGGSSTLSYFILFGLIMNMSPASKTHIRLKNPVVEVEKRIRRSQRNKALAIENNQNQVSEQKGDNKGFSHRIRSGIKTINLKTHIRSRAVNPDLEIESQDSMKKEKKEKKDTKFSRFKNRLTKKKAETTKQEEPVKKAVFFSIDSVTKSDPDPIVNTHPKTELEENQELFSNIPDQLDIMKGVAISTPNHLNDLIHIVDGEENDENGDFINNRDNFEMTDLFESVRAIQKDQPEFKIKTSDHTIEQEDQFSFQTQKNTKMRDQD</sequence>